<dbReference type="OrthoDB" id="550883at2759"/>
<comment type="subcellular location">
    <subcellularLocation>
        <location evidence="1">Nucleus</location>
    </subcellularLocation>
</comment>
<dbReference type="Gene3D" id="3.30.730.10">
    <property type="entry name" value="AP2/ERF domain"/>
    <property type="match status" value="1"/>
</dbReference>
<name>A0A835M9Z7_9MAGN</name>
<dbReference type="InterPro" id="IPR036955">
    <property type="entry name" value="AP2/ERF_dom_sf"/>
</dbReference>
<evidence type="ECO:0000256" key="8">
    <source>
        <dbReference type="ARBA" id="ARBA00024343"/>
    </source>
</evidence>
<dbReference type="GO" id="GO:0003700">
    <property type="term" value="F:DNA-binding transcription factor activity"/>
    <property type="evidence" value="ECO:0007669"/>
    <property type="project" value="InterPro"/>
</dbReference>
<keyword evidence="3" id="KW-0346">Stress response</keyword>
<feature type="domain" description="AP2/ERF" evidence="9">
    <location>
        <begin position="13"/>
        <end position="70"/>
    </location>
</feature>
<reference evidence="10 11" key="1">
    <citation type="submission" date="2020-10" db="EMBL/GenBank/DDBJ databases">
        <title>The Coptis chinensis genome and diversification of protoberbering-type alkaloids.</title>
        <authorList>
            <person name="Wang B."/>
            <person name="Shu S."/>
            <person name="Song C."/>
            <person name="Liu Y."/>
        </authorList>
    </citation>
    <scope>NUCLEOTIDE SEQUENCE [LARGE SCALE GENOMIC DNA]</scope>
    <source>
        <strain evidence="10">HL-2020</strain>
        <tissue evidence="10">Leaf</tissue>
    </source>
</reference>
<keyword evidence="7" id="KW-0539">Nucleus</keyword>
<comment type="similarity">
    <text evidence="8">Belongs to the AP2/ERF transcription factor family. ERF subfamily.</text>
</comment>
<dbReference type="PRINTS" id="PR00367">
    <property type="entry name" value="ETHRSPELEMNT"/>
</dbReference>
<evidence type="ECO:0000256" key="5">
    <source>
        <dbReference type="ARBA" id="ARBA00023159"/>
    </source>
</evidence>
<keyword evidence="11" id="KW-1185">Reference proteome</keyword>
<dbReference type="AlphaFoldDB" id="A0A835M9Z7"/>
<evidence type="ECO:0000313" key="11">
    <source>
        <dbReference type="Proteomes" id="UP000631114"/>
    </source>
</evidence>
<dbReference type="InterPro" id="IPR016177">
    <property type="entry name" value="DNA-bd_dom_sf"/>
</dbReference>
<keyword evidence="4" id="KW-0238">DNA-binding</keyword>
<evidence type="ECO:0000313" key="10">
    <source>
        <dbReference type="EMBL" id="KAF9621907.1"/>
    </source>
</evidence>
<organism evidence="10 11">
    <name type="scientific">Coptis chinensis</name>
    <dbReference type="NCBI Taxonomy" id="261450"/>
    <lineage>
        <taxon>Eukaryota</taxon>
        <taxon>Viridiplantae</taxon>
        <taxon>Streptophyta</taxon>
        <taxon>Embryophyta</taxon>
        <taxon>Tracheophyta</taxon>
        <taxon>Spermatophyta</taxon>
        <taxon>Magnoliopsida</taxon>
        <taxon>Ranunculales</taxon>
        <taxon>Ranunculaceae</taxon>
        <taxon>Coptidoideae</taxon>
        <taxon>Coptis</taxon>
    </lineage>
</organism>
<dbReference type="PROSITE" id="PS51032">
    <property type="entry name" value="AP2_ERF"/>
    <property type="match status" value="1"/>
</dbReference>
<dbReference type="Pfam" id="PF00847">
    <property type="entry name" value="AP2"/>
    <property type="match status" value="1"/>
</dbReference>
<dbReference type="SMART" id="SM00380">
    <property type="entry name" value="AP2"/>
    <property type="match status" value="1"/>
</dbReference>
<dbReference type="SUPFAM" id="SSF54171">
    <property type="entry name" value="DNA-binding domain"/>
    <property type="match status" value="1"/>
</dbReference>
<evidence type="ECO:0000256" key="1">
    <source>
        <dbReference type="ARBA" id="ARBA00004123"/>
    </source>
</evidence>
<evidence type="ECO:0000256" key="2">
    <source>
        <dbReference type="ARBA" id="ARBA00023015"/>
    </source>
</evidence>
<dbReference type="FunFam" id="3.30.730.10:FF:000001">
    <property type="entry name" value="Ethylene-responsive transcription factor 2"/>
    <property type="match status" value="1"/>
</dbReference>
<dbReference type="EMBL" id="JADFTS010000002">
    <property type="protein sequence ID" value="KAF9621907.1"/>
    <property type="molecule type" value="Genomic_DNA"/>
</dbReference>
<evidence type="ECO:0000256" key="6">
    <source>
        <dbReference type="ARBA" id="ARBA00023163"/>
    </source>
</evidence>
<dbReference type="Proteomes" id="UP000631114">
    <property type="component" value="Unassembled WGS sequence"/>
</dbReference>
<accession>A0A835M9Z7</accession>
<protein>
    <recommendedName>
        <fullName evidence="9">AP2/ERF domain-containing protein</fullName>
    </recommendedName>
</protein>
<dbReference type="CDD" id="cd00018">
    <property type="entry name" value="AP2"/>
    <property type="match status" value="1"/>
</dbReference>
<dbReference type="PANTHER" id="PTHR31241">
    <property type="entry name" value="DEHYDRATION-RESPONSIVE ELEMENT-BINDING PROTEIN 2C"/>
    <property type="match status" value="1"/>
</dbReference>
<dbReference type="InterPro" id="IPR001471">
    <property type="entry name" value="AP2/ERF_dom"/>
</dbReference>
<evidence type="ECO:0000256" key="4">
    <source>
        <dbReference type="ARBA" id="ARBA00023125"/>
    </source>
</evidence>
<evidence type="ECO:0000256" key="7">
    <source>
        <dbReference type="ARBA" id="ARBA00023242"/>
    </source>
</evidence>
<comment type="caution">
    <text evidence="10">The sequence shown here is derived from an EMBL/GenBank/DDBJ whole genome shotgun (WGS) entry which is preliminary data.</text>
</comment>
<keyword evidence="6" id="KW-0804">Transcription</keyword>
<dbReference type="GO" id="GO:0003677">
    <property type="term" value="F:DNA binding"/>
    <property type="evidence" value="ECO:0007669"/>
    <property type="project" value="UniProtKB-KW"/>
</dbReference>
<keyword evidence="5" id="KW-0010">Activator</keyword>
<sequence length="246" mass="27187">MRGKGGPENSQCTYRGVRQRTWGKWVAEIREPNRGARLWLGTFNTSDEAALAYDFVARYLYGSSAKLNLPEMQVNCNTPPPSIKHINIPGMHVENNKSPSSKPNLPEVHVESFPPPFPIPVSTITKNRNESTPVLEQECTSSRTIDENTSSCIPGTTSFFPNLSEEFKGSVGQELKTEDDDIGGNMGNLDLGIPDIDESLVIEAPPPLMMDDYSVMMINADPGISNLTLDDGLNWNSLQLPYCARR</sequence>
<gene>
    <name evidence="10" type="ORF">IFM89_029127</name>
</gene>
<evidence type="ECO:0000259" key="9">
    <source>
        <dbReference type="PROSITE" id="PS51032"/>
    </source>
</evidence>
<dbReference type="PANTHER" id="PTHR31241:SF62">
    <property type="entry name" value="DEHYDRATION-RESPONSIVE ELEMENT-BINDING PROTEIN 2D"/>
    <property type="match status" value="1"/>
</dbReference>
<evidence type="ECO:0000256" key="3">
    <source>
        <dbReference type="ARBA" id="ARBA00023016"/>
    </source>
</evidence>
<proteinExistence type="inferred from homology"/>
<keyword evidence="2" id="KW-0805">Transcription regulation</keyword>
<dbReference type="GO" id="GO:0005634">
    <property type="term" value="C:nucleus"/>
    <property type="evidence" value="ECO:0007669"/>
    <property type="project" value="UniProtKB-SubCell"/>
</dbReference>